<dbReference type="AlphaFoldDB" id="A0A0C9YUN3"/>
<accession>A0A0C9YUN3</accession>
<dbReference type="Proteomes" id="UP000054018">
    <property type="component" value="Unassembled WGS sequence"/>
</dbReference>
<keyword evidence="2" id="KW-1185">Reference proteome</keyword>
<sequence length="52" mass="6161">MNVPDSFDSYLNASRFASAATNWLRLFSMSTKYRNNVLTLPLWIHRHRSAFR</sequence>
<reference evidence="2" key="2">
    <citation type="submission" date="2015-01" db="EMBL/GenBank/DDBJ databases">
        <title>Evolutionary Origins and Diversification of the Mycorrhizal Mutualists.</title>
        <authorList>
            <consortium name="DOE Joint Genome Institute"/>
            <consortium name="Mycorrhizal Genomics Consortium"/>
            <person name="Kohler A."/>
            <person name="Kuo A."/>
            <person name="Nagy L.G."/>
            <person name="Floudas D."/>
            <person name="Copeland A."/>
            <person name="Barry K.W."/>
            <person name="Cichocki N."/>
            <person name="Veneault-Fourrey C."/>
            <person name="LaButti K."/>
            <person name="Lindquist E.A."/>
            <person name="Lipzen A."/>
            <person name="Lundell T."/>
            <person name="Morin E."/>
            <person name="Murat C."/>
            <person name="Riley R."/>
            <person name="Ohm R."/>
            <person name="Sun H."/>
            <person name="Tunlid A."/>
            <person name="Henrissat B."/>
            <person name="Grigoriev I.V."/>
            <person name="Hibbett D.S."/>
            <person name="Martin F."/>
        </authorList>
    </citation>
    <scope>NUCLEOTIDE SEQUENCE [LARGE SCALE GENOMIC DNA]</scope>
    <source>
        <strain evidence="2">441</strain>
    </source>
</reference>
<evidence type="ECO:0000313" key="2">
    <source>
        <dbReference type="Proteomes" id="UP000054018"/>
    </source>
</evidence>
<evidence type="ECO:0000313" key="1">
    <source>
        <dbReference type="EMBL" id="KIK11543.1"/>
    </source>
</evidence>
<name>A0A0C9YUN3_9AGAM</name>
<gene>
    <name evidence="1" type="ORF">PISMIDRAFT_690284</name>
</gene>
<dbReference type="HOGENOM" id="CLU_3088153_0_0_1"/>
<organism evidence="1 2">
    <name type="scientific">Pisolithus microcarpus 441</name>
    <dbReference type="NCBI Taxonomy" id="765257"/>
    <lineage>
        <taxon>Eukaryota</taxon>
        <taxon>Fungi</taxon>
        <taxon>Dikarya</taxon>
        <taxon>Basidiomycota</taxon>
        <taxon>Agaricomycotina</taxon>
        <taxon>Agaricomycetes</taxon>
        <taxon>Agaricomycetidae</taxon>
        <taxon>Boletales</taxon>
        <taxon>Sclerodermatineae</taxon>
        <taxon>Pisolithaceae</taxon>
        <taxon>Pisolithus</taxon>
    </lineage>
</organism>
<protein>
    <submittedName>
        <fullName evidence="1">Uncharacterized protein</fullName>
    </submittedName>
</protein>
<dbReference type="EMBL" id="KN834194">
    <property type="protein sequence ID" value="KIK11543.1"/>
    <property type="molecule type" value="Genomic_DNA"/>
</dbReference>
<proteinExistence type="predicted"/>
<reference evidence="1 2" key="1">
    <citation type="submission" date="2014-04" db="EMBL/GenBank/DDBJ databases">
        <authorList>
            <consortium name="DOE Joint Genome Institute"/>
            <person name="Kuo A."/>
            <person name="Kohler A."/>
            <person name="Costa M.D."/>
            <person name="Nagy L.G."/>
            <person name="Floudas D."/>
            <person name="Copeland A."/>
            <person name="Barry K.W."/>
            <person name="Cichocki N."/>
            <person name="Veneault-Fourrey C."/>
            <person name="LaButti K."/>
            <person name="Lindquist E.A."/>
            <person name="Lipzen A."/>
            <person name="Lundell T."/>
            <person name="Morin E."/>
            <person name="Murat C."/>
            <person name="Sun H."/>
            <person name="Tunlid A."/>
            <person name="Henrissat B."/>
            <person name="Grigoriev I.V."/>
            <person name="Hibbett D.S."/>
            <person name="Martin F."/>
            <person name="Nordberg H.P."/>
            <person name="Cantor M.N."/>
            <person name="Hua S.X."/>
        </authorList>
    </citation>
    <scope>NUCLEOTIDE SEQUENCE [LARGE SCALE GENOMIC DNA]</scope>
    <source>
        <strain evidence="1 2">441</strain>
    </source>
</reference>